<evidence type="ECO:0000256" key="1">
    <source>
        <dbReference type="ARBA" id="ARBA00022448"/>
    </source>
</evidence>
<dbReference type="AlphaFoldDB" id="A0A4R0XUM5"/>
<keyword evidence="4" id="KW-0598">Phosphotransferase system</keyword>
<accession>A0A4R0XUM5</accession>
<feature type="binding site" evidence="6">
    <location>
        <position position="86"/>
    </location>
    <ligand>
        <name>Mg(2+)</name>
        <dbReference type="ChEBI" id="CHEBI:18420"/>
        <note>ligand shared between all trimeric partners</note>
    </ligand>
</feature>
<feature type="active site" description="Tele-phosphohistidine intermediate" evidence="5">
    <location>
        <position position="83"/>
    </location>
</feature>
<dbReference type="InterPro" id="IPR036542">
    <property type="entry name" value="PTS_IIA_lac/cel_sf"/>
</dbReference>
<evidence type="ECO:0000256" key="6">
    <source>
        <dbReference type="PIRSR" id="PIRSR000699-2"/>
    </source>
</evidence>
<feature type="coiled-coil region" evidence="8">
    <location>
        <begin position="34"/>
        <end position="61"/>
    </location>
</feature>
<dbReference type="Proteomes" id="UP000291072">
    <property type="component" value="Unassembled WGS sequence"/>
</dbReference>
<dbReference type="GO" id="GO:0016740">
    <property type="term" value="F:transferase activity"/>
    <property type="evidence" value="ECO:0007669"/>
    <property type="project" value="UniProtKB-KW"/>
</dbReference>
<gene>
    <name evidence="9" type="ORF">C4B25_01420</name>
</gene>
<evidence type="ECO:0000256" key="3">
    <source>
        <dbReference type="ARBA" id="ARBA00022679"/>
    </source>
</evidence>
<keyword evidence="8" id="KW-0175">Coiled coil</keyword>
<comment type="cofactor">
    <cofactor evidence="6">
        <name>Mg(2+)</name>
        <dbReference type="ChEBI" id="CHEBI:18420"/>
    </cofactor>
    <text evidence="6">Binds 1 Mg(2+) ion per trimer.</text>
</comment>
<dbReference type="PANTHER" id="PTHR34382:SF7">
    <property type="entry name" value="PTS SYSTEM N,N'-DIACETYLCHITOBIOSE-SPECIFIC EIIA COMPONENT"/>
    <property type="match status" value="1"/>
</dbReference>
<dbReference type="SUPFAM" id="SSF46973">
    <property type="entry name" value="Enzyme IIa from lactose specific PTS, IIa-lac"/>
    <property type="match status" value="1"/>
</dbReference>
<keyword evidence="3" id="KW-0808">Transferase</keyword>
<dbReference type="PIRSF" id="PIRSF000699">
    <property type="entry name" value="PTS_IILac_III"/>
    <property type="match status" value="1"/>
</dbReference>
<keyword evidence="10" id="KW-1185">Reference proteome</keyword>
<keyword evidence="1" id="KW-0813">Transport</keyword>
<evidence type="ECO:0000256" key="8">
    <source>
        <dbReference type="SAM" id="Coils"/>
    </source>
</evidence>
<dbReference type="PANTHER" id="PTHR34382">
    <property type="entry name" value="PTS SYSTEM N,N'-DIACETYLCHITOBIOSE-SPECIFIC EIIA COMPONENT"/>
    <property type="match status" value="1"/>
</dbReference>
<evidence type="ECO:0000256" key="2">
    <source>
        <dbReference type="ARBA" id="ARBA00022597"/>
    </source>
</evidence>
<proteinExistence type="predicted"/>
<dbReference type="EMBL" id="PSZP01000006">
    <property type="protein sequence ID" value="TCG11507.1"/>
    <property type="molecule type" value="Genomic_DNA"/>
</dbReference>
<dbReference type="Pfam" id="PF02255">
    <property type="entry name" value="PTS_IIA"/>
    <property type="match status" value="1"/>
</dbReference>
<evidence type="ECO:0000313" key="9">
    <source>
        <dbReference type="EMBL" id="TCG11507.1"/>
    </source>
</evidence>
<evidence type="ECO:0000256" key="4">
    <source>
        <dbReference type="ARBA" id="ARBA00022683"/>
    </source>
</evidence>
<dbReference type="RefSeq" id="WP_131613284.1">
    <property type="nucleotide sequence ID" value="NZ_PSZP01000006.1"/>
</dbReference>
<keyword evidence="2" id="KW-0762">Sugar transport</keyword>
<name>A0A4R0XUM5_9MOLU</name>
<evidence type="ECO:0000313" key="10">
    <source>
        <dbReference type="Proteomes" id="UP000291072"/>
    </source>
</evidence>
<keyword evidence="6" id="KW-0460">Magnesium</keyword>
<feature type="modified residue" description="Phosphohistidine; by HPr" evidence="7">
    <location>
        <position position="83"/>
    </location>
</feature>
<organism evidence="9 10">
    <name type="scientific">Mycoplasma todarodis</name>
    <dbReference type="NCBI Taxonomy" id="1937191"/>
    <lineage>
        <taxon>Bacteria</taxon>
        <taxon>Bacillati</taxon>
        <taxon>Mycoplasmatota</taxon>
        <taxon>Mollicutes</taxon>
        <taxon>Mycoplasmataceae</taxon>
        <taxon>Mycoplasma</taxon>
    </lineage>
</organism>
<dbReference type="PROSITE" id="PS51095">
    <property type="entry name" value="PTS_EIIA_TYPE_3"/>
    <property type="match status" value="1"/>
</dbReference>
<evidence type="ECO:0000256" key="5">
    <source>
        <dbReference type="PIRSR" id="PIRSR000699-1"/>
    </source>
</evidence>
<dbReference type="GO" id="GO:0009401">
    <property type="term" value="P:phosphoenolpyruvate-dependent sugar phosphotransferase system"/>
    <property type="evidence" value="ECO:0007669"/>
    <property type="project" value="UniProtKB-KW"/>
</dbReference>
<evidence type="ECO:0000256" key="7">
    <source>
        <dbReference type="PROSITE-ProRule" id="PRU00418"/>
    </source>
</evidence>
<protein>
    <submittedName>
        <fullName evidence="9">PTS lactose/cellobiose transporter subunit IIA</fullName>
    </submittedName>
</protein>
<reference evidence="9 10" key="1">
    <citation type="submission" date="2018-02" db="EMBL/GenBank/DDBJ databases">
        <title>Mycoplasma marinum and Mycoplasma todarodis sp. nov., moderately halophilic and psychrotolerant mycoplasmas isolated from cephalopods.</title>
        <authorList>
            <person name="Viver T."/>
        </authorList>
    </citation>
    <scope>NUCLEOTIDE SEQUENCE [LARGE SCALE GENOMIC DNA]</scope>
    <source>
        <strain evidence="9 10">5H</strain>
    </source>
</reference>
<comment type="caution">
    <text evidence="9">The sequence shown here is derived from an EMBL/GenBank/DDBJ whole genome shotgun (WGS) entry which is preliminary data.</text>
</comment>
<sequence>MEEKQVSKIDFEQVSFRIITSAGTAKSAAMEALYFAKEQKYDEAQEKMDEANKEIADAAHAHMDVIVEEAQGIDHKFKVLFMHAEDQLLTSQTLILLVGEMIEMYKKFDK</sequence>
<dbReference type="OrthoDB" id="389577at2"/>
<dbReference type="GO" id="GO:0046872">
    <property type="term" value="F:metal ion binding"/>
    <property type="evidence" value="ECO:0007669"/>
    <property type="project" value="UniProtKB-KW"/>
</dbReference>
<dbReference type="InterPro" id="IPR003188">
    <property type="entry name" value="PTS_IIA_lac/cel"/>
</dbReference>
<keyword evidence="6" id="KW-0479">Metal-binding</keyword>
<dbReference type="Gene3D" id="1.20.58.80">
    <property type="entry name" value="Phosphotransferase system, lactose/cellobiose-type IIA subunit"/>
    <property type="match status" value="1"/>
</dbReference>